<feature type="transmembrane region" description="Helical" evidence="1">
    <location>
        <begin position="471"/>
        <end position="490"/>
    </location>
</feature>
<sequence length="599" mass="65668">MRTILSLLAVWLLAAVPVQAMEQDATNYTEMFMEERIEEGSFKGAIVSIVQNGEVVLADGYGLANASLQVEADADTLFRAGSVGKSMTAAAVLQQVEAGTLSLDTSITEMLSIELANEPAETVTIPHLLTHTAGFDETMTGFYATSYDEVDPVRFLKERTPALKRSPGTEVEYSNVGLAIAGQLVEDASGVPFPDYVEARIFEPLGMNDSSFEQHENPAYVAASYIGDQPYPYSYIHMVPAGSITTSANDMALYMLAHLEQNEELASSESFSLMHEPQFHMHEDVTGMHFGHYGSQFGGLDAIRHDGSIDAFMSTMMLVPELDLGIFVSTNGVTGIESQRVMADYLSGLAEAMGVETEPHTLAETPTTEDELADFSGSYTMNRVNEKGPLSIISIFNPTISIEAASDGTLSVDDLHFSGGRYTMQETSSPLVFQQVHDFETLALLENDQFISSVYPMMVFDRVPLIGERHLSYAVLGFISAVAVFFLLVIPVRGLYRIIRRRKVPDKRHRVLAFFTVLSLLLAAGTMAASVQLLIFGYVTAGTFMLAAPLVPLLLALIYALVWWRTDRAKSSVGFLFIQAAVVLFASFALYWQMTPFHV</sequence>
<gene>
    <name evidence="4" type="ORF">HCN83_15950</name>
</gene>
<dbReference type="InterPro" id="IPR050491">
    <property type="entry name" value="AmpC-like"/>
</dbReference>
<dbReference type="Pfam" id="PF00144">
    <property type="entry name" value="Beta-lactamase"/>
    <property type="match status" value="1"/>
</dbReference>
<evidence type="ECO:0000256" key="1">
    <source>
        <dbReference type="SAM" id="Phobius"/>
    </source>
</evidence>
<keyword evidence="1" id="KW-0812">Transmembrane</keyword>
<dbReference type="AlphaFoldDB" id="A0A969PWA9"/>
<proteinExistence type="predicted"/>
<dbReference type="SUPFAM" id="SSF56601">
    <property type="entry name" value="beta-lactamase/transpeptidase-like"/>
    <property type="match status" value="1"/>
</dbReference>
<dbReference type="InterPro" id="IPR001466">
    <property type="entry name" value="Beta-lactam-related"/>
</dbReference>
<evidence type="ECO:0000313" key="4">
    <source>
        <dbReference type="EMBL" id="NJP39063.1"/>
    </source>
</evidence>
<dbReference type="InterPro" id="IPR012338">
    <property type="entry name" value="Beta-lactam/transpept-like"/>
</dbReference>
<accession>A0A969PWA9</accession>
<feature type="transmembrane region" description="Helical" evidence="1">
    <location>
        <begin position="511"/>
        <end position="535"/>
    </location>
</feature>
<evidence type="ECO:0000256" key="2">
    <source>
        <dbReference type="SAM" id="SignalP"/>
    </source>
</evidence>
<evidence type="ECO:0000313" key="5">
    <source>
        <dbReference type="Proteomes" id="UP000752012"/>
    </source>
</evidence>
<dbReference type="EMBL" id="JAATHJ010000037">
    <property type="protein sequence ID" value="NJP39063.1"/>
    <property type="molecule type" value="Genomic_DNA"/>
</dbReference>
<feature type="transmembrane region" description="Helical" evidence="1">
    <location>
        <begin position="574"/>
        <end position="594"/>
    </location>
</feature>
<feature type="signal peptide" evidence="2">
    <location>
        <begin position="1"/>
        <end position="20"/>
    </location>
</feature>
<keyword evidence="5" id="KW-1185">Reference proteome</keyword>
<protein>
    <submittedName>
        <fullName evidence="4">Beta-lactamase family protein</fullName>
    </submittedName>
</protein>
<keyword evidence="1" id="KW-0472">Membrane</keyword>
<dbReference type="Gene3D" id="3.40.710.10">
    <property type="entry name" value="DD-peptidase/beta-lactamase superfamily"/>
    <property type="match status" value="1"/>
</dbReference>
<reference evidence="4 5" key="1">
    <citation type="submission" date="2020-03" db="EMBL/GenBank/DDBJ databases">
        <title>Assessment of the enzymatic potential of alkaline-tolerant lipase obtained from Bacillus luteus H11 (technogenic soil) for the bioremediation of saline soils contaminated with petroleum substances.</title>
        <authorList>
            <person name="Kalwasinska A."/>
        </authorList>
    </citation>
    <scope>NUCLEOTIDE SEQUENCE [LARGE SCALE GENOMIC DNA]</scope>
    <source>
        <strain evidence="4 5">H11</strain>
    </source>
</reference>
<name>A0A969PWA9_9BACI</name>
<feature type="transmembrane region" description="Helical" evidence="1">
    <location>
        <begin position="541"/>
        <end position="562"/>
    </location>
</feature>
<feature type="chain" id="PRO_5037421661" evidence="2">
    <location>
        <begin position="21"/>
        <end position="599"/>
    </location>
</feature>
<dbReference type="Proteomes" id="UP000752012">
    <property type="component" value="Unassembled WGS sequence"/>
</dbReference>
<feature type="domain" description="Beta-lactamase-related" evidence="3">
    <location>
        <begin position="33"/>
        <end position="345"/>
    </location>
</feature>
<dbReference type="PANTHER" id="PTHR46825:SF9">
    <property type="entry name" value="BETA-LACTAMASE-RELATED DOMAIN-CONTAINING PROTEIN"/>
    <property type="match status" value="1"/>
</dbReference>
<organism evidence="4 5">
    <name type="scientific">Alkalicoccus luteus</name>
    <dbReference type="NCBI Taxonomy" id="1237094"/>
    <lineage>
        <taxon>Bacteria</taxon>
        <taxon>Bacillati</taxon>
        <taxon>Bacillota</taxon>
        <taxon>Bacilli</taxon>
        <taxon>Bacillales</taxon>
        <taxon>Bacillaceae</taxon>
        <taxon>Alkalicoccus</taxon>
    </lineage>
</organism>
<keyword evidence="2" id="KW-0732">Signal</keyword>
<keyword evidence="1" id="KW-1133">Transmembrane helix</keyword>
<dbReference type="PANTHER" id="PTHR46825">
    <property type="entry name" value="D-ALANYL-D-ALANINE-CARBOXYPEPTIDASE/ENDOPEPTIDASE AMPH"/>
    <property type="match status" value="1"/>
</dbReference>
<comment type="caution">
    <text evidence="4">The sequence shown here is derived from an EMBL/GenBank/DDBJ whole genome shotgun (WGS) entry which is preliminary data.</text>
</comment>
<evidence type="ECO:0000259" key="3">
    <source>
        <dbReference type="Pfam" id="PF00144"/>
    </source>
</evidence>